<name>A0A7W7ZES3_9BACT</name>
<dbReference type="PANTHER" id="PTHR10587">
    <property type="entry name" value="GLYCOSYL TRANSFERASE-RELATED"/>
    <property type="match status" value="1"/>
</dbReference>
<dbReference type="GO" id="GO:0005975">
    <property type="term" value="P:carbohydrate metabolic process"/>
    <property type="evidence" value="ECO:0007669"/>
    <property type="project" value="InterPro"/>
</dbReference>
<evidence type="ECO:0000313" key="3">
    <source>
        <dbReference type="Proteomes" id="UP000540989"/>
    </source>
</evidence>
<proteinExistence type="predicted"/>
<organism evidence="2 3">
    <name type="scientific">Granulicella aggregans</name>
    <dbReference type="NCBI Taxonomy" id="474949"/>
    <lineage>
        <taxon>Bacteria</taxon>
        <taxon>Pseudomonadati</taxon>
        <taxon>Acidobacteriota</taxon>
        <taxon>Terriglobia</taxon>
        <taxon>Terriglobales</taxon>
        <taxon>Acidobacteriaceae</taxon>
        <taxon>Granulicella</taxon>
    </lineage>
</organism>
<dbReference type="GO" id="GO:0016810">
    <property type="term" value="F:hydrolase activity, acting on carbon-nitrogen (but not peptide) bonds"/>
    <property type="evidence" value="ECO:0007669"/>
    <property type="project" value="InterPro"/>
</dbReference>
<comment type="caution">
    <text evidence="2">The sequence shown here is derived from an EMBL/GenBank/DDBJ whole genome shotgun (WGS) entry which is preliminary data.</text>
</comment>
<feature type="domain" description="NodB homology" evidence="1">
    <location>
        <begin position="44"/>
        <end position="233"/>
    </location>
</feature>
<sequence>MVTLTNAAEVAAVAGLAVGGWFYAALYPTSQIFGRVVIAGNDPGEIALTYDDGPNPLATPKLLDTLARENVTATFFLIGDWVKREPALVREIAAAGHTIGNHTMTHPWLSYCGAERVRREIRDSKAIIEDTIGAQIRLFRPPHGARKPVVFEVARELRLATVNWNVLTYDWLPQQQPQRMVEWVRTGVKRNRARGRGTNVLMHDGGLGQPRMHSVIATETIIADAKALGMKFVTPQVWV</sequence>
<dbReference type="Pfam" id="PF01522">
    <property type="entry name" value="Polysacc_deac_1"/>
    <property type="match status" value="1"/>
</dbReference>
<dbReference type="AlphaFoldDB" id="A0A7W7ZES3"/>
<dbReference type="EMBL" id="JACHIP010000004">
    <property type="protein sequence ID" value="MBB5058506.1"/>
    <property type="molecule type" value="Genomic_DNA"/>
</dbReference>
<dbReference type="InterPro" id="IPR002509">
    <property type="entry name" value="NODB_dom"/>
</dbReference>
<dbReference type="InterPro" id="IPR011330">
    <property type="entry name" value="Glyco_hydro/deAcase_b/a-brl"/>
</dbReference>
<dbReference type="Gene3D" id="3.20.20.370">
    <property type="entry name" value="Glycoside hydrolase/deacetylase"/>
    <property type="match status" value="1"/>
</dbReference>
<dbReference type="Proteomes" id="UP000540989">
    <property type="component" value="Unassembled WGS sequence"/>
</dbReference>
<evidence type="ECO:0000259" key="1">
    <source>
        <dbReference type="PROSITE" id="PS51677"/>
    </source>
</evidence>
<dbReference type="RefSeq" id="WP_184218196.1">
    <property type="nucleotide sequence ID" value="NZ_JACHIP010000004.1"/>
</dbReference>
<dbReference type="PROSITE" id="PS51677">
    <property type="entry name" value="NODB"/>
    <property type="match status" value="1"/>
</dbReference>
<protein>
    <submittedName>
        <fullName evidence="2">Peptidoglycan/xylan/chitin deacetylase (PgdA/CDA1 family)</fullName>
    </submittedName>
</protein>
<accession>A0A7W7ZES3</accession>
<dbReference type="CDD" id="cd10917">
    <property type="entry name" value="CE4_NodB_like_6s_7s"/>
    <property type="match status" value="1"/>
</dbReference>
<dbReference type="InterPro" id="IPR050248">
    <property type="entry name" value="Polysacc_deacetylase_ArnD"/>
</dbReference>
<evidence type="ECO:0000313" key="2">
    <source>
        <dbReference type="EMBL" id="MBB5058506.1"/>
    </source>
</evidence>
<dbReference type="SUPFAM" id="SSF88713">
    <property type="entry name" value="Glycoside hydrolase/deacetylase"/>
    <property type="match status" value="1"/>
</dbReference>
<keyword evidence="3" id="KW-1185">Reference proteome</keyword>
<reference evidence="2 3" key="1">
    <citation type="submission" date="2020-08" db="EMBL/GenBank/DDBJ databases">
        <title>Genomic Encyclopedia of Type Strains, Phase IV (KMG-V): Genome sequencing to study the core and pangenomes of soil and plant-associated prokaryotes.</title>
        <authorList>
            <person name="Whitman W."/>
        </authorList>
    </citation>
    <scope>NUCLEOTIDE SEQUENCE [LARGE SCALE GENOMIC DNA]</scope>
    <source>
        <strain evidence="2 3">M8UP14</strain>
    </source>
</reference>
<gene>
    <name evidence="2" type="ORF">HDF16_003220</name>
</gene>